<dbReference type="RefSeq" id="WP_168570783.1">
    <property type="nucleotide sequence ID" value="NZ_CP051167.1"/>
</dbReference>
<proteinExistence type="predicted"/>
<dbReference type="KEGG" id="oxy:HCG48_20250"/>
<dbReference type="Proteomes" id="UP000500857">
    <property type="component" value="Chromosome"/>
</dbReference>
<sequence length="124" mass="13339">MAGYFKSVRVLRIRRSIAIAPPMFWRGISLNFEGGDRGKFLSFFRFSPTDVVGALSAIAPVGTQAKPSAPTTDGFFMSSPIGETLYIVRGVGDTLLSATVGSLYFCHLVLNPLFESSNLGSALE</sequence>
<accession>A0A6H1U1V6</accession>
<name>A0A6H1U1V6_9CYAN</name>
<keyword evidence="2" id="KW-1185">Reference proteome</keyword>
<dbReference type="EMBL" id="CP051167">
    <property type="protein sequence ID" value="QIZ72635.1"/>
    <property type="molecule type" value="Genomic_DNA"/>
</dbReference>
<protein>
    <submittedName>
        <fullName evidence="1">Uncharacterized protein</fullName>
    </submittedName>
</protein>
<dbReference type="AlphaFoldDB" id="A0A6H1U1V6"/>
<evidence type="ECO:0000313" key="2">
    <source>
        <dbReference type="Proteomes" id="UP000500857"/>
    </source>
</evidence>
<gene>
    <name evidence="1" type="ORF">HCG48_20250</name>
</gene>
<evidence type="ECO:0000313" key="1">
    <source>
        <dbReference type="EMBL" id="QIZ72635.1"/>
    </source>
</evidence>
<reference evidence="1 2" key="1">
    <citation type="submission" date="2020-04" db="EMBL/GenBank/DDBJ databases">
        <authorList>
            <person name="Basu S."/>
            <person name="Maruthanayagam V."/>
            <person name="Chakraborty S."/>
            <person name="Pramanik A."/>
            <person name="Mukherjee J."/>
            <person name="Brink B."/>
        </authorList>
    </citation>
    <scope>NUCLEOTIDE SEQUENCE [LARGE SCALE GENOMIC DNA]</scope>
    <source>
        <strain evidence="1 2">AP17</strain>
    </source>
</reference>
<organism evidence="1 2">
    <name type="scientific">Oxynema aestuarii AP17</name>
    <dbReference type="NCBI Taxonomy" id="2064643"/>
    <lineage>
        <taxon>Bacteria</taxon>
        <taxon>Bacillati</taxon>
        <taxon>Cyanobacteriota</taxon>
        <taxon>Cyanophyceae</taxon>
        <taxon>Oscillatoriophycideae</taxon>
        <taxon>Oscillatoriales</taxon>
        <taxon>Oscillatoriaceae</taxon>
        <taxon>Oxynema</taxon>
        <taxon>Oxynema aestuarii</taxon>
    </lineage>
</organism>